<dbReference type="HAMAP" id="MF_02200">
    <property type="entry name" value="NapD"/>
    <property type="match status" value="1"/>
</dbReference>
<evidence type="ECO:0000313" key="5">
    <source>
        <dbReference type="EMBL" id="MDZ5460946.1"/>
    </source>
</evidence>
<proteinExistence type="inferred from homology"/>
<dbReference type="EMBL" id="JAXOJX010000090">
    <property type="protein sequence ID" value="MDZ5460946.1"/>
    <property type="molecule type" value="Genomic_DNA"/>
</dbReference>
<accession>A0ABU5IPW2</accession>
<sequence>MTGEAVRELHIAGVLVQARAAAMARLRTSVAQLPGATLAQSADDGRLVVVVEHGSAQGVMDTLSALRDLPGVINVALVYQHAEPWDAMQQEMP</sequence>
<gene>
    <name evidence="4" type="primary">napD</name>
    <name evidence="5" type="ORF">SM757_30665</name>
</gene>
<comment type="caution">
    <text evidence="5">The sequence shown here is derived from an EMBL/GenBank/DDBJ whole genome shotgun (WGS) entry which is preliminary data.</text>
</comment>
<dbReference type="Gene3D" id="3.30.70.920">
    <property type="match status" value="1"/>
</dbReference>
<organism evidence="5 6">
    <name type="scientific">Azohydromonas lata</name>
    <dbReference type="NCBI Taxonomy" id="45677"/>
    <lineage>
        <taxon>Bacteria</taxon>
        <taxon>Pseudomonadati</taxon>
        <taxon>Pseudomonadota</taxon>
        <taxon>Betaproteobacteria</taxon>
        <taxon>Burkholderiales</taxon>
        <taxon>Sphaerotilaceae</taxon>
        <taxon>Azohydromonas</taxon>
    </lineage>
</organism>
<dbReference type="PANTHER" id="PTHR38603:SF1">
    <property type="entry name" value="CHAPERONE NAPD"/>
    <property type="match status" value="1"/>
</dbReference>
<name>A0ABU5IPW2_9BURK</name>
<keyword evidence="6" id="KW-1185">Reference proteome</keyword>
<comment type="function">
    <text evidence="4">Chaperone for NapA, the catalytic subunit of the periplasmic nitrate reductase. It binds directly and specifically to the twin-arginine signal peptide of NapA, preventing premature interaction with the Tat translocase and premature export.</text>
</comment>
<keyword evidence="3 4" id="KW-0143">Chaperone</keyword>
<evidence type="ECO:0000256" key="4">
    <source>
        <dbReference type="HAMAP-Rule" id="MF_02200"/>
    </source>
</evidence>
<comment type="subcellular location">
    <subcellularLocation>
        <location evidence="1 4">Cytoplasm</location>
    </subcellularLocation>
</comment>
<evidence type="ECO:0000256" key="2">
    <source>
        <dbReference type="ARBA" id="ARBA00022490"/>
    </source>
</evidence>
<comment type="similarity">
    <text evidence="4">Belongs to the NapD family.</text>
</comment>
<dbReference type="PANTHER" id="PTHR38603">
    <property type="entry name" value="CHAPERONE NAPD"/>
    <property type="match status" value="1"/>
</dbReference>
<dbReference type="InterPro" id="IPR005623">
    <property type="entry name" value="Chaperone_NapD_NO3_reduct"/>
</dbReference>
<keyword evidence="2 4" id="KW-0963">Cytoplasm</keyword>
<evidence type="ECO:0000256" key="3">
    <source>
        <dbReference type="ARBA" id="ARBA00023186"/>
    </source>
</evidence>
<dbReference type="Proteomes" id="UP001293718">
    <property type="component" value="Unassembled WGS sequence"/>
</dbReference>
<protein>
    <recommendedName>
        <fullName evidence="4">Chaperone NapD</fullName>
    </recommendedName>
    <alternativeName>
        <fullName evidence="4">NapA signal peptide-binding chaperone NapD</fullName>
    </alternativeName>
</protein>
<evidence type="ECO:0000313" key="6">
    <source>
        <dbReference type="Proteomes" id="UP001293718"/>
    </source>
</evidence>
<evidence type="ECO:0000256" key="1">
    <source>
        <dbReference type="ARBA" id="ARBA00004496"/>
    </source>
</evidence>
<dbReference type="Pfam" id="PF03927">
    <property type="entry name" value="NapD"/>
    <property type="match status" value="1"/>
</dbReference>
<comment type="subunit">
    <text evidence="4">Interacts with the cytoplasmic NapA precursor.</text>
</comment>
<dbReference type="RefSeq" id="WP_322468254.1">
    <property type="nucleotide sequence ID" value="NZ_JAXOJX010000090.1"/>
</dbReference>
<reference evidence="5 6" key="1">
    <citation type="submission" date="2023-11" db="EMBL/GenBank/DDBJ databases">
        <title>Draft genome of Azohydromonas lata strain H1 (DSM1123), a polyhydroxyalkanoate producer.</title>
        <authorList>
            <person name="Traversa D."/>
            <person name="D'Addabbo P."/>
            <person name="Pazzani C."/>
            <person name="Manzari C."/>
            <person name="Chiara M."/>
            <person name="Scrascia M."/>
        </authorList>
    </citation>
    <scope>NUCLEOTIDE SEQUENCE [LARGE SCALE GENOMIC DNA]</scope>
    <source>
        <strain evidence="5 6">H1</strain>
    </source>
</reference>